<dbReference type="OrthoDB" id="1063910at2"/>
<dbReference type="GO" id="GO:0051607">
    <property type="term" value="P:defense response to virus"/>
    <property type="evidence" value="ECO:0007669"/>
    <property type="project" value="UniProtKB-KW"/>
</dbReference>
<dbReference type="STRING" id="937334.SAMN05444406_103139"/>
<evidence type="ECO:0000256" key="1">
    <source>
        <dbReference type="ARBA" id="ARBA00023118"/>
    </source>
</evidence>
<dbReference type="RefSeq" id="WP_025748582.1">
    <property type="nucleotide sequence ID" value="NZ_FOXR01000003.1"/>
</dbReference>
<sequence>MLLKRYDVKIEVMTPFNIASGEDSDGFVDKKTVLFKGQPYIPGSTIKGKIRSNFCKIASIEHIDGICDCPACNIFGGQGFKPSRIYVNDFTLEKCEAKERKNLLIRFGNAMDRYKKTAKEDALFVTEVARPALFTGQITVYFDENTLNYKEDLELAIRMIDSVGNGRSRGYGRVKVYLEEVTQ</sequence>
<keyword evidence="1" id="KW-0051">Antiviral defense</keyword>
<reference evidence="3 4" key="1">
    <citation type="submission" date="2016-10" db="EMBL/GenBank/DDBJ databases">
        <authorList>
            <person name="de Groot N.N."/>
        </authorList>
    </citation>
    <scope>NUCLEOTIDE SEQUENCE [LARGE SCALE GENOMIC DNA]</scope>
    <source>
        <strain evidence="3 4">DSM 20678</strain>
    </source>
</reference>
<dbReference type="InterPro" id="IPR052216">
    <property type="entry name" value="CRISPR_Csm3_endoribonuclease"/>
</dbReference>
<organism evidence="3 4">
    <name type="scientific">Caldicoprobacter faecalis</name>
    <dbReference type="NCBI Taxonomy" id="937334"/>
    <lineage>
        <taxon>Bacteria</taxon>
        <taxon>Bacillati</taxon>
        <taxon>Bacillota</taxon>
        <taxon>Clostridia</taxon>
        <taxon>Caldicoprobacterales</taxon>
        <taxon>Caldicoprobacteraceae</taxon>
        <taxon>Caldicoprobacter</taxon>
    </lineage>
</organism>
<protein>
    <submittedName>
        <fullName evidence="3">CRISPR/Cas system CSM-associated protein Csm3, group 7 of RAMP superfamily</fullName>
    </submittedName>
</protein>
<evidence type="ECO:0000313" key="4">
    <source>
        <dbReference type="Proteomes" id="UP000198577"/>
    </source>
</evidence>
<gene>
    <name evidence="3" type="ORF">SAMN05444406_103139</name>
</gene>
<evidence type="ECO:0000259" key="2">
    <source>
        <dbReference type="Pfam" id="PF03787"/>
    </source>
</evidence>
<dbReference type="PANTHER" id="PTHR35579">
    <property type="entry name" value="CRISPR SYSTEM CMS ENDORIBONUCLEASE CSM3"/>
    <property type="match status" value="1"/>
</dbReference>
<evidence type="ECO:0000313" key="3">
    <source>
        <dbReference type="EMBL" id="SFP76845.1"/>
    </source>
</evidence>
<dbReference type="CDD" id="cd09726">
    <property type="entry name" value="RAMP_I_III"/>
    <property type="match status" value="1"/>
</dbReference>
<accession>A0A1I5T1C0</accession>
<proteinExistence type="predicted"/>
<dbReference type="PANTHER" id="PTHR35579:SF3">
    <property type="entry name" value="CRISPR SYSTEM CMS ENDORIBONUCLEASE CSM3"/>
    <property type="match status" value="1"/>
</dbReference>
<dbReference type="AlphaFoldDB" id="A0A1I5T1C0"/>
<keyword evidence="4" id="KW-1185">Reference proteome</keyword>
<dbReference type="Pfam" id="PF03787">
    <property type="entry name" value="RAMPs"/>
    <property type="match status" value="1"/>
</dbReference>
<dbReference type="Proteomes" id="UP000198577">
    <property type="component" value="Unassembled WGS sequence"/>
</dbReference>
<feature type="domain" description="CRISPR type III-associated protein" evidence="2">
    <location>
        <begin position="9"/>
        <end position="175"/>
    </location>
</feature>
<name>A0A1I5T1C0_9FIRM</name>
<dbReference type="EMBL" id="FOXR01000003">
    <property type="protein sequence ID" value="SFP76845.1"/>
    <property type="molecule type" value="Genomic_DNA"/>
</dbReference>
<dbReference type="InterPro" id="IPR005537">
    <property type="entry name" value="RAMP_III_fam"/>
</dbReference>